<evidence type="ECO:0000256" key="3">
    <source>
        <dbReference type="ARBA" id="ARBA00022989"/>
    </source>
</evidence>
<evidence type="ECO:0000313" key="10">
    <source>
        <dbReference type="Ensembl" id="ENSEEEP00000013932.2"/>
    </source>
</evidence>
<dbReference type="Ensembl" id="ENSEEET00000014103.2">
    <property type="protein sequence ID" value="ENSEEEP00000013932.2"/>
    <property type="gene ID" value="ENSEEEG00000006924.2"/>
</dbReference>
<evidence type="ECO:0000256" key="6">
    <source>
        <dbReference type="ARBA" id="ARBA00023170"/>
    </source>
</evidence>
<sequence>MNINMTLHAVKLLNVSWQNNNFSTVRTKAALSEQGEIFVGVYLLVLCGYFSFVGNGIVILVLHKQRLILQPTDLLMLNLAITDAAIAVYVITWIWTCQVNGFLTLLFGLSSINTLTAIRVTRYLKEYHANKGYSVSRSTILISIIFIWKGTLFWSMATLLGLGGYTVARIQFKCTNLNCIHEAEISIYFIHICIRNAMLVNGYFSERQRSVERDMTRVSIAISTAFILAWSPYAIMCIHSAWGRHMPNEVRLFTCLWANPKLSWCQLAPHRERLISPRWNC</sequence>
<organism evidence="10 11">
    <name type="scientific">Electrophorus electricus</name>
    <name type="common">Electric eel</name>
    <name type="synonym">Gymnotus electricus</name>
    <dbReference type="NCBI Taxonomy" id="8005"/>
    <lineage>
        <taxon>Eukaryota</taxon>
        <taxon>Metazoa</taxon>
        <taxon>Chordata</taxon>
        <taxon>Craniata</taxon>
        <taxon>Vertebrata</taxon>
        <taxon>Euteleostomi</taxon>
        <taxon>Actinopterygii</taxon>
        <taxon>Neopterygii</taxon>
        <taxon>Teleostei</taxon>
        <taxon>Ostariophysi</taxon>
        <taxon>Gymnotiformes</taxon>
        <taxon>Gymnotoidei</taxon>
        <taxon>Gymnotidae</taxon>
        <taxon>Electrophorus</taxon>
    </lineage>
</organism>
<evidence type="ECO:0000256" key="8">
    <source>
        <dbReference type="SAM" id="Phobius"/>
    </source>
</evidence>
<dbReference type="STRING" id="8005.ENSEEEP00000013932"/>
<feature type="domain" description="G-protein coupled receptors family 1 profile" evidence="9">
    <location>
        <begin position="54"/>
        <end position="236"/>
    </location>
</feature>
<dbReference type="SUPFAM" id="SSF81321">
    <property type="entry name" value="Family A G protein-coupled receptor-like"/>
    <property type="match status" value="1"/>
</dbReference>
<keyword evidence="3 8" id="KW-1133">Transmembrane helix</keyword>
<dbReference type="GO" id="GO:0016020">
    <property type="term" value="C:membrane"/>
    <property type="evidence" value="ECO:0007669"/>
    <property type="project" value="UniProtKB-SubCell"/>
</dbReference>
<reference evidence="10" key="4">
    <citation type="submission" date="2025-08" db="UniProtKB">
        <authorList>
            <consortium name="Ensembl"/>
        </authorList>
    </citation>
    <scope>IDENTIFICATION</scope>
</reference>
<dbReference type="PANTHER" id="PTHR24240">
    <property type="entry name" value="OPSIN"/>
    <property type="match status" value="1"/>
</dbReference>
<proteinExistence type="predicted"/>
<dbReference type="InterPro" id="IPR017452">
    <property type="entry name" value="GPCR_Rhodpsn_7TM"/>
</dbReference>
<keyword evidence="11" id="KW-1185">Reference proteome</keyword>
<keyword evidence="6" id="KW-0675">Receptor</keyword>
<evidence type="ECO:0000256" key="5">
    <source>
        <dbReference type="ARBA" id="ARBA00023136"/>
    </source>
</evidence>
<dbReference type="GeneTree" id="ENSGT01120000271854"/>
<dbReference type="Proteomes" id="UP000314983">
    <property type="component" value="Chromosome 9"/>
</dbReference>
<keyword evidence="5 8" id="KW-0472">Membrane</keyword>
<feature type="transmembrane region" description="Helical" evidence="8">
    <location>
        <begin position="101"/>
        <end position="120"/>
    </location>
</feature>
<reference evidence="11" key="2">
    <citation type="journal article" date="2017" name="Sci. Adv.">
        <title>A tail of two voltages: Proteomic comparison of the three electric organs of the electric eel.</title>
        <authorList>
            <person name="Traeger L.L."/>
            <person name="Sabat G."/>
            <person name="Barrett-Wilt G.A."/>
            <person name="Wells G.B."/>
            <person name="Sussman M.R."/>
        </authorList>
    </citation>
    <scope>NUCLEOTIDE SEQUENCE [LARGE SCALE GENOMIC DNA]</scope>
</reference>
<feature type="transmembrane region" description="Helical" evidence="8">
    <location>
        <begin position="37"/>
        <end position="62"/>
    </location>
</feature>
<evidence type="ECO:0000259" key="9">
    <source>
        <dbReference type="PROSITE" id="PS50262"/>
    </source>
</evidence>
<feature type="transmembrane region" description="Helical" evidence="8">
    <location>
        <begin position="74"/>
        <end position="95"/>
    </location>
</feature>
<dbReference type="AlphaFoldDB" id="A0A4W4ER37"/>
<evidence type="ECO:0000256" key="1">
    <source>
        <dbReference type="ARBA" id="ARBA00004141"/>
    </source>
</evidence>
<evidence type="ECO:0000256" key="2">
    <source>
        <dbReference type="ARBA" id="ARBA00022692"/>
    </source>
</evidence>
<reference evidence="10" key="3">
    <citation type="submission" date="2020-05" db="EMBL/GenBank/DDBJ databases">
        <title>Electrophorus electricus (electric eel) genome, fEleEle1, primary haplotype.</title>
        <authorList>
            <person name="Myers G."/>
            <person name="Meyer A."/>
            <person name="Fedrigo O."/>
            <person name="Formenti G."/>
            <person name="Rhie A."/>
            <person name="Tracey A."/>
            <person name="Sims Y."/>
            <person name="Jarvis E.D."/>
        </authorList>
    </citation>
    <scope>NUCLEOTIDE SEQUENCE [LARGE SCALE GENOMIC DNA]</scope>
</reference>
<keyword evidence="7" id="KW-0807">Transducer</keyword>
<feature type="transmembrane region" description="Helical" evidence="8">
    <location>
        <begin position="140"/>
        <end position="165"/>
    </location>
</feature>
<comment type="subcellular location">
    <subcellularLocation>
        <location evidence="1">Membrane</location>
        <topology evidence="1">Multi-pass membrane protein</topology>
    </subcellularLocation>
</comment>
<dbReference type="Pfam" id="PF00001">
    <property type="entry name" value="7tm_1"/>
    <property type="match status" value="1"/>
</dbReference>
<reference evidence="11" key="1">
    <citation type="journal article" date="2014" name="Science">
        <title>Nonhuman genetics. Genomic basis for the convergent evolution of electric organs.</title>
        <authorList>
            <person name="Gallant J.R."/>
            <person name="Traeger L.L."/>
            <person name="Volkening J.D."/>
            <person name="Moffett H."/>
            <person name="Chen P.H."/>
            <person name="Novina C.D."/>
            <person name="Phillips G.N.Jr."/>
            <person name="Anand R."/>
            <person name="Wells G.B."/>
            <person name="Pinch M."/>
            <person name="Guth R."/>
            <person name="Unguez G.A."/>
            <person name="Albert J.S."/>
            <person name="Zakon H.H."/>
            <person name="Samanta M.P."/>
            <person name="Sussman M.R."/>
        </authorList>
    </citation>
    <scope>NUCLEOTIDE SEQUENCE [LARGE SCALE GENOMIC DNA]</scope>
</reference>
<accession>A0A4W4ER37</accession>
<dbReference type="GO" id="GO:0004930">
    <property type="term" value="F:G protein-coupled receptor activity"/>
    <property type="evidence" value="ECO:0007669"/>
    <property type="project" value="UniProtKB-KW"/>
</dbReference>
<reference evidence="10" key="5">
    <citation type="submission" date="2025-09" db="UniProtKB">
        <authorList>
            <consortium name="Ensembl"/>
        </authorList>
    </citation>
    <scope>IDENTIFICATION</scope>
</reference>
<dbReference type="PROSITE" id="PS50262">
    <property type="entry name" value="G_PROTEIN_RECEP_F1_2"/>
    <property type="match status" value="1"/>
</dbReference>
<feature type="transmembrane region" description="Helical" evidence="8">
    <location>
        <begin position="216"/>
        <end position="242"/>
    </location>
</feature>
<keyword evidence="4" id="KW-0297">G-protein coupled receptor</keyword>
<protein>
    <recommendedName>
        <fullName evidence="9">G-protein coupled receptors family 1 profile domain-containing protein</fullName>
    </recommendedName>
</protein>
<name>A0A4W4ER37_ELEEL</name>
<evidence type="ECO:0000313" key="11">
    <source>
        <dbReference type="Proteomes" id="UP000314983"/>
    </source>
</evidence>
<evidence type="ECO:0000256" key="4">
    <source>
        <dbReference type="ARBA" id="ARBA00023040"/>
    </source>
</evidence>
<dbReference type="PRINTS" id="PR00237">
    <property type="entry name" value="GPCRRHODOPSN"/>
</dbReference>
<dbReference type="InterPro" id="IPR000276">
    <property type="entry name" value="GPCR_Rhodpsn"/>
</dbReference>
<keyword evidence="2 8" id="KW-0812">Transmembrane</keyword>
<evidence type="ECO:0000256" key="7">
    <source>
        <dbReference type="ARBA" id="ARBA00023224"/>
    </source>
</evidence>
<dbReference type="InterPro" id="IPR050125">
    <property type="entry name" value="GPCR_opsins"/>
</dbReference>
<dbReference type="OMA" id="FIITSIW"/>
<dbReference type="Gene3D" id="1.20.1070.10">
    <property type="entry name" value="Rhodopsin 7-helix transmembrane proteins"/>
    <property type="match status" value="1"/>
</dbReference>